<evidence type="ECO:0000313" key="2">
    <source>
        <dbReference type="EMBL" id="RJF75298.1"/>
    </source>
</evidence>
<name>A0A418VGQ6_9DEIO</name>
<dbReference type="PANTHER" id="PTHR34580:SF1">
    <property type="entry name" value="PROTEIN PAFC"/>
    <property type="match status" value="1"/>
</dbReference>
<gene>
    <name evidence="2" type="ORF">D3875_02045</name>
</gene>
<reference evidence="2 3" key="1">
    <citation type="submission" date="2018-09" db="EMBL/GenBank/DDBJ databases">
        <authorList>
            <person name="Zhu H."/>
        </authorList>
    </citation>
    <scope>NUCLEOTIDE SEQUENCE [LARGE SCALE GENOMIC DNA]</scope>
    <source>
        <strain evidence="2 3">K2S05-167</strain>
    </source>
</reference>
<feature type="domain" description="WCX" evidence="1">
    <location>
        <begin position="32"/>
        <end position="97"/>
    </location>
</feature>
<evidence type="ECO:0000313" key="3">
    <source>
        <dbReference type="Proteomes" id="UP000286287"/>
    </source>
</evidence>
<organism evidence="2 3">
    <name type="scientific">Deinococcus cavernae</name>
    <dbReference type="NCBI Taxonomy" id="2320857"/>
    <lineage>
        <taxon>Bacteria</taxon>
        <taxon>Thermotogati</taxon>
        <taxon>Deinococcota</taxon>
        <taxon>Deinococci</taxon>
        <taxon>Deinococcales</taxon>
        <taxon>Deinococcaceae</taxon>
        <taxon>Deinococcus</taxon>
    </lineage>
</organism>
<dbReference type="InterPro" id="IPR057727">
    <property type="entry name" value="WCX_dom"/>
</dbReference>
<proteinExistence type="predicted"/>
<dbReference type="Proteomes" id="UP000286287">
    <property type="component" value="Unassembled WGS sequence"/>
</dbReference>
<dbReference type="AlphaFoldDB" id="A0A418VGQ6"/>
<protein>
    <submittedName>
        <fullName evidence="2">WYL domain-containing protein</fullName>
    </submittedName>
</protein>
<dbReference type="Pfam" id="PF25583">
    <property type="entry name" value="WCX"/>
    <property type="match status" value="1"/>
</dbReference>
<evidence type="ECO:0000259" key="1">
    <source>
        <dbReference type="Pfam" id="PF25583"/>
    </source>
</evidence>
<comment type="caution">
    <text evidence="2">The sequence shown here is derived from an EMBL/GenBank/DDBJ whole genome shotgun (WGS) entry which is preliminary data.</text>
</comment>
<keyword evidence="3" id="KW-1185">Reference proteome</keyword>
<dbReference type="RefSeq" id="WP_119760603.1">
    <property type="nucleotide sequence ID" value="NZ_QYUJ01000006.1"/>
</dbReference>
<dbReference type="PANTHER" id="PTHR34580">
    <property type="match status" value="1"/>
</dbReference>
<dbReference type="OrthoDB" id="9772503at2"/>
<dbReference type="InterPro" id="IPR051534">
    <property type="entry name" value="CBASS_pafABC_assoc_protein"/>
</dbReference>
<dbReference type="EMBL" id="QYUJ01000006">
    <property type="protein sequence ID" value="RJF75298.1"/>
    <property type="molecule type" value="Genomic_DNA"/>
</dbReference>
<sequence>MTLLSESYDIPEAFNPLQFLSNAWGIMTGFPTRIELHFSPEVKERVMESVLPPDAEVRVLGSGYIRLVMTIGGWKELIPWVLGWGGEVEVIEPEELRG</sequence>
<accession>A0A418VGQ6</accession>